<dbReference type="GO" id="GO:0008234">
    <property type="term" value="F:cysteine-type peptidase activity"/>
    <property type="evidence" value="ECO:0007669"/>
    <property type="project" value="UniProtKB-KW"/>
</dbReference>
<name>A0AB74U552_9GAMM</name>
<sequence length="311" mass="33749">MPRIAVSVAGLWRSPQAPRTLDAPALAAPVQLERWLAALDDDTRLTLCRDKLLVSQVLFDTPVQVLERATDAAGREWCRVVVPSQTSALDPRGYPGWLPAAQLAEDVDEAEGGVEGEVVVTAPRTELVVTSPQRGRPEADRLALSFMTRLRRLAVTPTHVEVISPLGRGWLPRNSVRLAETPLPADAATLTRLGRHFEGLRYLWAGNSSFGYDCSGLVHSLFAAVGIALPRDAGDQLASGTPVALEARRAGDLLYFEKPGASGRLVVDHVGLYLGDDTLLHAPTNNARVERRRLSGSHYAEQLCAVRRHLG</sequence>
<dbReference type="GO" id="GO:0006508">
    <property type="term" value="P:proteolysis"/>
    <property type="evidence" value="ECO:0007669"/>
    <property type="project" value="UniProtKB-KW"/>
</dbReference>
<evidence type="ECO:0000256" key="3">
    <source>
        <dbReference type="ARBA" id="ARBA00022801"/>
    </source>
</evidence>
<evidence type="ECO:0000256" key="4">
    <source>
        <dbReference type="ARBA" id="ARBA00022807"/>
    </source>
</evidence>
<dbReference type="InterPro" id="IPR051202">
    <property type="entry name" value="Peptidase_C40"/>
</dbReference>
<dbReference type="RefSeq" id="WP_353979920.1">
    <property type="nucleotide sequence ID" value="NZ_CP159578.1"/>
</dbReference>
<evidence type="ECO:0000256" key="1">
    <source>
        <dbReference type="ARBA" id="ARBA00007074"/>
    </source>
</evidence>
<evidence type="ECO:0000259" key="5">
    <source>
        <dbReference type="PROSITE" id="PS51935"/>
    </source>
</evidence>
<keyword evidence="4" id="KW-0788">Thiol protease</keyword>
<accession>A0AB74U552</accession>
<evidence type="ECO:0000256" key="2">
    <source>
        <dbReference type="ARBA" id="ARBA00022670"/>
    </source>
</evidence>
<proteinExistence type="inferred from homology"/>
<dbReference type="EMBL" id="CP159578">
    <property type="protein sequence ID" value="XCJ78969.1"/>
    <property type="molecule type" value="Genomic_DNA"/>
</dbReference>
<protein>
    <submittedName>
        <fullName evidence="6">C40 family peptidase</fullName>
    </submittedName>
</protein>
<evidence type="ECO:0000313" key="6">
    <source>
        <dbReference type="EMBL" id="XCJ78969.1"/>
    </source>
</evidence>
<dbReference type="Pfam" id="PF00877">
    <property type="entry name" value="NLPC_P60"/>
    <property type="match status" value="1"/>
</dbReference>
<dbReference type="PANTHER" id="PTHR47053:SF3">
    <property type="entry name" value="GAMMA-D-GLUTAMYL-L-LYSINE DIPEPTIDYL-PEPTIDASE"/>
    <property type="match status" value="1"/>
</dbReference>
<feature type="domain" description="NlpC/P60" evidence="5">
    <location>
        <begin position="184"/>
        <end position="310"/>
    </location>
</feature>
<dbReference type="InterPro" id="IPR038765">
    <property type="entry name" value="Papain-like_cys_pep_sf"/>
</dbReference>
<comment type="similarity">
    <text evidence="1">Belongs to the peptidase C40 family.</text>
</comment>
<dbReference type="InterPro" id="IPR000064">
    <property type="entry name" value="NLP_P60_dom"/>
</dbReference>
<dbReference type="PANTHER" id="PTHR47053">
    <property type="entry name" value="MUREIN DD-ENDOPEPTIDASE MEPH-RELATED"/>
    <property type="match status" value="1"/>
</dbReference>
<reference evidence="6" key="1">
    <citation type="submission" date="2024-06" db="EMBL/GenBank/DDBJ databases">
        <title>Complete genome of Salinicola endophyticus HNIBRBA4755.</title>
        <authorList>
            <person name="Shin S.Y."/>
            <person name="Kang H."/>
            <person name="Song J."/>
        </authorList>
    </citation>
    <scope>NUCLEOTIDE SEQUENCE</scope>
    <source>
        <strain evidence="6">HNIBRBA4755</strain>
    </source>
</reference>
<gene>
    <name evidence="6" type="ORF">ABV408_16215</name>
</gene>
<dbReference type="AlphaFoldDB" id="A0AB74U552"/>
<dbReference type="SUPFAM" id="SSF54001">
    <property type="entry name" value="Cysteine proteinases"/>
    <property type="match status" value="1"/>
</dbReference>
<organism evidence="6">
    <name type="scientific">Salinicola endophyticus</name>
    <dbReference type="NCBI Taxonomy" id="1949083"/>
    <lineage>
        <taxon>Bacteria</taxon>
        <taxon>Pseudomonadati</taxon>
        <taxon>Pseudomonadota</taxon>
        <taxon>Gammaproteobacteria</taxon>
        <taxon>Oceanospirillales</taxon>
        <taxon>Halomonadaceae</taxon>
        <taxon>Salinicola</taxon>
    </lineage>
</organism>
<dbReference type="PROSITE" id="PS51935">
    <property type="entry name" value="NLPC_P60"/>
    <property type="match status" value="1"/>
</dbReference>
<keyword evidence="3" id="KW-0378">Hydrolase</keyword>
<keyword evidence="2" id="KW-0645">Protease</keyword>
<dbReference type="Gene3D" id="3.90.1720.10">
    <property type="entry name" value="endopeptidase domain like (from Nostoc punctiforme)"/>
    <property type="match status" value="1"/>
</dbReference>